<dbReference type="RefSeq" id="WP_188439105.1">
    <property type="nucleotide sequence ID" value="NZ_BMGK01000002.1"/>
</dbReference>
<reference evidence="2" key="2">
    <citation type="submission" date="2020-09" db="EMBL/GenBank/DDBJ databases">
        <authorList>
            <person name="Sun Q."/>
            <person name="Zhou Y."/>
        </authorList>
    </citation>
    <scope>NUCLEOTIDE SEQUENCE</scope>
    <source>
        <strain evidence="2">CGMCC 1.12924</strain>
    </source>
</reference>
<keyword evidence="3" id="KW-1185">Reference proteome</keyword>
<sequence length="216" mass="25194">MKATLDLITSLENKKTNQLQRTVSINNKTPNPLGLNPELFNQTDVFLLDDIKSLCIDYRLRFLDYNYYKNSIPVEAIEKIKKLEETYNIKFKEFKIVAPAKVFRLKNADDPLLFAGLDNNYFLFIHKWGNDLHPLRKIFVWPYKSLENTLSTIVLISILLTFLVPDGLFSKEQSVSQTFIVFLFMLKWVAGIVLFYGVARGKNFNENVWNSTYFNS</sequence>
<keyword evidence="1" id="KW-0472">Membrane</keyword>
<reference evidence="2" key="1">
    <citation type="journal article" date="2014" name="Int. J. Syst. Evol. Microbiol.">
        <title>Complete genome sequence of Corynebacterium casei LMG S-19264T (=DSM 44701T), isolated from a smear-ripened cheese.</title>
        <authorList>
            <consortium name="US DOE Joint Genome Institute (JGI-PGF)"/>
            <person name="Walter F."/>
            <person name="Albersmeier A."/>
            <person name="Kalinowski J."/>
            <person name="Ruckert C."/>
        </authorList>
    </citation>
    <scope>NUCLEOTIDE SEQUENCE</scope>
    <source>
        <strain evidence="2">CGMCC 1.12924</strain>
    </source>
</reference>
<dbReference type="EMBL" id="BMGK01000002">
    <property type="protein sequence ID" value="GGD83660.1"/>
    <property type="molecule type" value="Genomic_DNA"/>
</dbReference>
<dbReference type="Proteomes" id="UP000652231">
    <property type="component" value="Unassembled WGS sequence"/>
</dbReference>
<feature type="transmembrane region" description="Helical" evidence="1">
    <location>
        <begin position="179"/>
        <end position="199"/>
    </location>
</feature>
<protein>
    <submittedName>
        <fullName evidence="2">Uncharacterized protein</fullName>
    </submittedName>
</protein>
<accession>A0A8J2Y6T0</accession>
<evidence type="ECO:0000313" key="3">
    <source>
        <dbReference type="Proteomes" id="UP000652231"/>
    </source>
</evidence>
<keyword evidence="1" id="KW-0812">Transmembrane</keyword>
<gene>
    <name evidence="2" type="ORF">GCM10011312_04680</name>
</gene>
<organism evidence="2 3">
    <name type="scientific">Planktosalinus lacus</name>
    <dbReference type="NCBI Taxonomy" id="1526573"/>
    <lineage>
        <taxon>Bacteria</taxon>
        <taxon>Pseudomonadati</taxon>
        <taxon>Bacteroidota</taxon>
        <taxon>Flavobacteriia</taxon>
        <taxon>Flavobacteriales</taxon>
        <taxon>Flavobacteriaceae</taxon>
        <taxon>Planktosalinus</taxon>
    </lineage>
</organism>
<name>A0A8J2Y6T0_9FLAO</name>
<comment type="caution">
    <text evidence="2">The sequence shown here is derived from an EMBL/GenBank/DDBJ whole genome shotgun (WGS) entry which is preliminary data.</text>
</comment>
<evidence type="ECO:0000256" key="1">
    <source>
        <dbReference type="SAM" id="Phobius"/>
    </source>
</evidence>
<dbReference type="AlphaFoldDB" id="A0A8J2Y6T0"/>
<feature type="transmembrane region" description="Helical" evidence="1">
    <location>
        <begin position="146"/>
        <end position="164"/>
    </location>
</feature>
<evidence type="ECO:0000313" key="2">
    <source>
        <dbReference type="EMBL" id="GGD83660.1"/>
    </source>
</evidence>
<keyword evidence="1" id="KW-1133">Transmembrane helix</keyword>
<proteinExistence type="predicted"/>